<accession>A0A1H2ZY33</accession>
<evidence type="ECO:0000256" key="2">
    <source>
        <dbReference type="ARBA" id="ARBA00011901"/>
    </source>
</evidence>
<comment type="catalytic activity">
    <reaction evidence="1">
        <text>Hydrolyzes the link between N-acetylmuramoyl residues and L-amino acid residues in certain cell-wall glycopeptides.</text>
        <dbReference type="EC" id="3.5.1.28"/>
    </reaction>
</comment>
<dbReference type="InterPro" id="IPR050695">
    <property type="entry name" value="N-acetylmuramoyl_amidase_3"/>
</dbReference>
<dbReference type="InterPro" id="IPR002508">
    <property type="entry name" value="MurNAc-LAA_cat"/>
</dbReference>
<name>A0A1H2ZY33_9RHOB</name>
<dbReference type="PANTHER" id="PTHR30404">
    <property type="entry name" value="N-ACETYLMURAMOYL-L-ALANINE AMIDASE"/>
    <property type="match status" value="1"/>
</dbReference>
<dbReference type="EC" id="3.5.1.28" evidence="2"/>
<keyword evidence="6" id="KW-1185">Reference proteome</keyword>
<gene>
    <name evidence="5" type="ORF">SAMN04488238_106108</name>
</gene>
<evidence type="ECO:0000313" key="6">
    <source>
        <dbReference type="Proteomes" id="UP000198539"/>
    </source>
</evidence>
<dbReference type="RefSeq" id="WP_223814288.1">
    <property type="nucleotide sequence ID" value="NZ_CP061498.1"/>
</dbReference>
<dbReference type="Proteomes" id="UP000198539">
    <property type="component" value="Unassembled WGS sequence"/>
</dbReference>
<evidence type="ECO:0000313" key="5">
    <source>
        <dbReference type="EMBL" id="SDX21848.1"/>
    </source>
</evidence>
<reference evidence="5 6" key="1">
    <citation type="submission" date="2016-10" db="EMBL/GenBank/DDBJ databases">
        <authorList>
            <person name="de Groot N.N."/>
        </authorList>
    </citation>
    <scope>NUCLEOTIDE SEQUENCE [LARGE SCALE GENOMIC DNA]</scope>
    <source>
        <strain evidence="5 6">CGMCC 1.8894</strain>
    </source>
</reference>
<dbReference type="GO" id="GO:0008745">
    <property type="term" value="F:N-acetylmuramoyl-L-alanine amidase activity"/>
    <property type="evidence" value="ECO:0007669"/>
    <property type="project" value="UniProtKB-EC"/>
</dbReference>
<dbReference type="CDD" id="cd02696">
    <property type="entry name" value="MurNAc-LAA"/>
    <property type="match status" value="1"/>
</dbReference>
<feature type="domain" description="MurNAc-LAA" evidence="4">
    <location>
        <begin position="315"/>
        <end position="470"/>
    </location>
</feature>
<sequence>MQRERSGQVQVQVQVRQQGAGRFELGHALRVALRLAVAHVRNVVRVCAHRGAPCGMSVGARVAPLRACATGCVLASALSMGAAQAQPLGGLARLDVAQSSLSDLPGGGVALDLTLSQPVPYRVRIFDNPPRLALDFDRVDWAASGDVSLLGQASSVTGLHSGVAPVAGDGVGDTARGGPGAGMSRLLITMAGPFGVQSAGMRVADGTGVARIALRLMPVDAARFAQSLSPPEGIAPSAVADVPARAAPLGQRPTVVVLDPGHGGFDPGAERNGVRESDLMLTFARELHDAFIRAGDYRVVLTRAADVFVSLDGRVRAARAAGADVFLSLHADALEEGVATGATVYTLSEDASDAATATLAARHDRADLLAGVDLRHSDDVIANVLMSLARVETAPRTDRLAGAIIGAIGQGGVRLHSHPRQSGAFSVLRAPDIPALLLELGFLSSPRDRANLTDPVWRARVAQAIVAGVGDWLVADIADAERVRR</sequence>
<keyword evidence="3" id="KW-0378">Hydrolase</keyword>
<dbReference type="SUPFAM" id="SSF53187">
    <property type="entry name" value="Zn-dependent exopeptidases"/>
    <property type="match status" value="1"/>
</dbReference>
<organism evidence="5 6">
    <name type="scientific">Roseicitreum antarcticum</name>
    <dbReference type="NCBI Taxonomy" id="564137"/>
    <lineage>
        <taxon>Bacteria</taxon>
        <taxon>Pseudomonadati</taxon>
        <taxon>Pseudomonadota</taxon>
        <taxon>Alphaproteobacteria</taxon>
        <taxon>Rhodobacterales</taxon>
        <taxon>Paracoccaceae</taxon>
        <taxon>Roseicitreum</taxon>
    </lineage>
</organism>
<dbReference type="SMART" id="SM00646">
    <property type="entry name" value="Ami_3"/>
    <property type="match status" value="1"/>
</dbReference>
<proteinExistence type="predicted"/>
<dbReference type="Pfam" id="PF01520">
    <property type="entry name" value="Amidase_3"/>
    <property type="match status" value="1"/>
</dbReference>
<evidence type="ECO:0000256" key="1">
    <source>
        <dbReference type="ARBA" id="ARBA00001561"/>
    </source>
</evidence>
<dbReference type="PANTHER" id="PTHR30404:SF0">
    <property type="entry name" value="N-ACETYLMURAMOYL-L-ALANINE AMIDASE AMIC"/>
    <property type="match status" value="1"/>
</dbReference>
<dbReference type="EMBL" id="FNOM01000006">
    <property type="protein sequence ID" value="SDX21848.1"/>
    <property type="molecule type" value="Genomic_DNA"/>
</dbReference>
<dbReference type="STRING" id="564137.SAMN04488238_106108"/>
<dbReference type="GO" id="GO:0030288">
    <property type="term" value="C:outer membrane-bounded periplasmic space"/>
    <property type="evidence" value="ECO:0007669"/>
    <property type="project" value="TreeGrafter"/>
</dbReference>
<dbReference type="AlphaFoldDB" id="A0A1H2ZY33"/>
<evidence type="ECO:0000256" key="3">
    <source>
        <dbReference type="ARBA" id="ARBA00022801"/>
    </source>
</evidence>
<protein>
    <recommendedName>
        <fullName evidence="2">N-acetylmuramoyl-L-alanine amidase</fullName>
        <ecNumber evidence="2">3.5.1.28</ecNumber>
    </recommendedName>
</protein>
<dbReference type="Gene3D" id="3.40.630.40">
    <property type="entry name" value="Zn-dependent exopeptidases"/>
    <property type="match status" value="1"/>
</dbReference>
<dbReference type="GO" id="GO:0009253">
    <property type="term" value="P:peptidoglycan catabolic process"/>
    <property type="evidence" value="ECO:0007669"/>
    <property type="project" value="InterPro"/>
</dbReference>
<evidence type="ECO:0000259" key="4">
    <source>
        <dbReference type="SMART" id="SM00646"/>
    </source>
</evidence>